<dbReference type="SUPFAM" id="SSF55874">
    <property type="entry name" value="ATPase domain of HSP90 chaperone/DNA topoisomerase II/histidine kinase"/>
    <property type="match status" value="1"/>
</dbReference>
<dbReference type="InterPro" id="IPR005467">
    <property type="entry name" value="His_kinase_dom"/>
</dbReference>
<evidence type="ECO:0000256" key="6">
    <source>
        <dbReference type="ARBA" id="ARBA00022989"/>
    </source>
</evidence>
<dbReference type="GO" id="GO:0004347">
    <property type="term" value="F:glucose-6-phosphate isomerase activity"/>
    <property type="evidence" value="ECO:0007669"/>
    <property type="project" value="InterPro"/>
</dbReference>
<keyword evidence="3" id="KW-0808">Transferase</keyword>
<dbReference type="eggNOG" id="COG4564">
    <property type="taxonomic scope" value="Bacteria"/>
</dbReference>
<sequence length="458" mass="51311">MRLRNKIILYAIVPLMLALFAIAVTVYCRATLLGQLQRASIERSYKDSKDAELRNYIALAEQSIAHLYDSGRSDADTINEAKRILANLNYGPDGYFFLFNLQGEVLMHPRQPELIGRNLWDLKDANGNPAIQKLVTRARQGGGFEDYMWKKPSSHNNVSERKRAYVVVLKNWDWVLGTGVYLDDVDDVLAKIDAQVSLNIFNTMLWIGAIATLSLTAIVWGLMLNIRRRDEADTKLGVAEMKLRGLAQGIINAQEEERSRIARELHDGVKPMLVVIKMKIEIGLAKLQGMTRQLVASQIIFKEATELAKDTLEELDRIIHDIIPIDLERLGLVEALARLVLNMRCDSTRIKLSAAEEAGELAIAARTVLFRVAQTALHNVVRHASARNVTMCLERDTHCVRLTIRDDGRGFDVNRIHDDSNRGFGLRNMELRLEAVGGRFSIMSSSGGTTVLATIPLG</sequence>
<keyword evidence="8 9" id="KW-0472">Membrane</keyword>
<evidence type="ECO:0000313" key="11">
    <source>
        <dbReference type="EMBL" id="ARO88315.1"/>
    </source>
</evidence>
<evidence type="ECO:0000256" key="2">
    <source>
        <dbReference type="ARBA" id="ARBA00022475"/>
    </source>
</evidence>
<evidence type="ECO:0000256" key="5">
    <source>
        <dbReference type="ARBA" id="ARBA00022777"/>
    </source>
</evidence>
<evidence type="ECO:0000259" key="10">
    <source>
        <dbReference type="PROSITE" id="PS50109"/>
    </source>
</evidence>
<dbReference type="Gene3D" id="1.20.5.1930">
    <property type="match status" value="1"/>
</dbReference>
<dbReference type="RefSeq" id="WP_040851161.1">
    <property type="nucleotide sequence ID" value="NZ_CP021106.3"/>
</dbReference>
<dbReference type="InterPro" id="IPR011712">
    <property type="entry name" value="Sig_transdc_His_kin_sub3_dim/P"/>
</dbReference>
<dbReference type="InterPro" id="IPR036890">
    <property type="entry name" value="HATPase_C_sf"/>
</dbReference>
<dbReference type="GO" id="GO:0006096">
    <property type="term" value="P:glycolytic process"/>
    <property type="evidence" value="ECO:0007669"/>
    <property type="project" value="InterPro"/>
</dbReference>
<dbReference type="OrthoDB" id="5298972at2"/>
<dbReference type="GO" id="GO:0006094">
    <property type="term" value="P:gluconeogenesis"/>
    <property type="evidence" value="ECO:0007669"/>
    <property type="project" value="InterPro"/>
</dbReference>
<evidence type="ECO:0000256" key="1">
    <source>
        <dbReference type="ARBA" id="ARBA00004651"/>
    </source>
</evidence>
<dbReference type="GO" id="GO:0005886">
    <property type="term" value="C:plasma membrane"/>
    <property type="evidence" value="ECO:0007669"/>
    <property type="project" value="UniProtKB-SubCell"/>
</dbReference>
<evidence type="ECO:0000256" key="4">
    <source>
        <dbReference type="ARBA" id="ARBA00022692"/>
    </source>
</evidence>
<evidence type="ECO:0000256" key="8">
    <source>
        <dbReference type="ARBA" id="ARBA00023136"/>
    </source>
</evidence>
<dbReference type="InterPro" id="IPR003594">
    <property type="entry name" value="HATPase_dom"/>
</dbReference>
<keyword evidence="5" id="KW-0418">Kinase</keyword>
<dbReference type="PANTHER" id="PTHR24421:SF37">
    <property type="entry name" value="SENSOR HISTIDINE KINASE NARS"/>
    <property type="match status" value="1"/>
</dbReference>
<dbReference type="EMBL" id="CP021106">
    <property type="protein sequence ID" value="ARO88315.1"/>
    <property type="molecule type" value="Genomic_DNA"/>
</dbReference>
<feature type="transmembrane region" description="Helical" evidence="9">
    <location>
        <begin position="7"/>
        <end position="27"/>
    </location>
</feature>
<keyword evidence="6 9" id="KW-1133">Transmembrane helix</keyword>
<reference evidence="11 12" key="1">
    <citation type="journal article" date="2015" name="Int. J. Syst. Evol. Microbiol.">
        <title>Nitrosospira lacus sp. nov., a psychrotolerant, ammonia-oxidizing bacterium from sandy lake sediment.</title>
        <authorList>
            <person name="Urakawa H."/>
            <person name="Garcia J.C."/>
            <person name="Nielsen J.L."/>
            <person name="Le V.Q."/>
            <person name="Kozlowski J.A."/>
            <person name="Stein L.Y."/>
            <person name="Lim C.K."/>
            <person name="Pommerening-Roser A."/>
            <person name="Martens-Habbena W."/>
            <person name="Stahl D.A."/>
            <person name="Klotz M.G."/>
        </authorList>
    </citation>
    <scope>NUCLEOTIDE SEQUENCE [LARGE SCALE GENOMIC DNA]</scope>
    <source>
        <strain evidence="11 12">APG3</strain>
    </source>
</reference>
<dbReference type="PROSITE" id="PS50109">
    <property type="entry name" value="HIS_KIN"/>
    <property type="match status" value="1"/>
</dbReference>
<dbReference type="SMART" id="SM00387">
    <property type="entry name" value="HATPase_c"/>
    <property type="match status" value="1"/>
</dbReference>
<dbReference type="PROSITE" id="PS00765">
    <property type="entry name" value="P_GLUCOSE_ISOMERASE_1"/>
    <property type="match status" value="1"/>
</dbReference>
<keyword evidence="2" id="KW-1003">Cell membrane</keyword>
<dbReference type="CDD" id="cd16917">
    <property type="entry name" value="HATPase_UhpB-NarQ-NarX-like"/>
    <property type="match status" value="1"/>
</dbReference>
<dbReference type="PANTHER" id="PTHR24421">
    <property type="entry name" value="NITRATE/NITRITE SENSOR PROTEIN NARX-RELATED"/>
    <property type="match status" value="1"/>
</dbReference>
<dbReference type="AlphaFoldDB" id="A0A1W6SRC3"/>
<gene>
    <name evidence="11" type="ORF">EBAPG3_011305</name>
</gene>
<evidence type="ECO:0000256" key="3">
    <source>
        <dbReference type="ARBA" id="ARBA00022679"/>
    </source>
</evidence>
<dbReference type="GO" id="GO:0000155">
    <property type="term" value="F:phosphorelay sensor kinase activity"/>
    <property type="evidence" value="ECO:0007669"/>
    <property type="project" value="InterPro"/>
</dbReference>
<keyword evidence="7" id="KW-0902">Two-component regulatory system</keyword>
<organism evidence="11 12">
    <name type="scientific">Nitrosospira lacus</name>
    <dbReference type="NCBI Taxonomy" id="1288494"/>
    <lineage>
        <taxon>Bacteria</taxon>
        <taxon>Pseudomonadati</taxon>
        <taxon>Pseudomonadota</taxon>
        <taxon>Betaproteobacteria</taxon>
        <taxon>Nitrosomonadales</taxon>
        <taxon>Nitrosomonadaceae</taxon>
        <taxon>Nitrosospira</taxon>
    </lineage>
</organism>
<dbReference type="Gene3D" id="3.30.450.20">
    <property type="entry name" value="PAS domain"/>
    <property type="match status" value="1"/>
</dbReference>
<keyword evidence="4 9" id="KW-0812">Transmembrane</keyword>
<feature type="domain" description="Histidine kinase" evidence="10">
    <location>
        <begin position="275"/>
        <end position="458"/>
    </location>
</feature>
<evidence type="ECO:0000313" key="12">
    <source>
        <dbReference type="Proteomes" id="UP000012179"/>
    </source>
</evidence>
<evidence type="ECO:0000256" key="7">
    <source>
        <dbReference type="ARBA" id="ARBA00023012"/>
    </source>
</evidence>
<dbReference type="InterPro" id="IPR018189">
    <property type="entry name" value="Phosphoglucose_isomerase_CS"/>
</dbReference>
<feature type="transmembrane region" description="Helical" evidence="9">
    <location>
        <begin position="204"/>
        <end position="226"/>
    </location>
</feature>
<dbReference type="Proteomes" id="UP000012179">
    <property type="component" value="Chromosome"/>
</dbReference>
<dbReference type="InterPro" id="IPR050482">
    <property type="entry name" value="Sensor_HK_TwoCompSys"/>
</dbReference>
<dbReference type="InterPro" id="IPR033480">
    <property type="entry name" value="sCache_2"/>
</dbReference>
<name>A0A1W6SRC3_9PROT</name>
<keyword evidence="12" id="KW-1185">Reference proteome</keyword>
<comment type="subcellular location">
    <subcellularLocation>
        <location evidence="1">Cell membrane</location>
        <topology evidence="1">Multi-pass membrane protein</topology>
    </subcellularLocation>
</comment>
<evidence type="ECO:0000256" key="9">
    <source>
        <dbReference type="SAM" id="Phobius"/>
    </source>
</evidence>
<dbReference type="Pfam" id="PF07730">
    <property type="entry name" value="HisKA_3"/>
    <property type="match status" value="1"/>
</dbReference>
<dbReference type="SMART" id="SM01049">
    <property type="entry name" value="Cache_2"/>
    <property type="match status" value="1"/>
</dbReference>
<protein>
    <recommendedName>
        <fullName evidence="10">Histidine kinase domain-containing protein</fullName>
    </recommendedName>
</protein>
<dbReference type="GO" id="GO:0046983">
    <property type="term" value="F:protein dimerization activity"/>
    <property type="evidence" value="ECO:0007669"/>
    <property type="project" value="InterPro"/>
</dbReference>
<dbReference type="Pfam" id="PF02518">
    <property type="entry name" value="HATPase_c"/>
    <property type="match status" value="1"/>
</dbReference>
<proteinExistence type="predicted"/>
<dbReference type="Pfam" id="PF17200">
    <property type="entry name" value="sCache_2"/>
    <property type="match status" value="1"/>
</dbReference>
<dbReference type="Gene3D" id="3.30.565.10">
    <property type="entry name" value="Histidine kinase-like ATPase, C-terminal domain"/>
    <property type="match status" value="1"/>
</dbReference>
<accession>A0A1W6SRC3</accession>
<dbReference type="KEGG" id="nlc:EBAPG3_011305"/>